<feature type="signal peptide" evidence="2">
    <location>
        <begin position="1"/>
        <end position="19"/>
    </location>
</feature>
<organism evidence="3 4">
    <name type="scientific">Lasiosphaeria ovina</name>
    <dbReference type="NCBI Taxonomy" id="92902"/>
    <lineage>
        <taxon>Eukaryota</taxon>
        <taxon>Fungi</taxon>
        <taxon>Dikarya</taxon>
        <taxon>Ascomycota</taxon>
        <taxon>Pezizomycotina</taxon>
        <taxon>Sordariomycetes</taxon>
        <taxon>Sordariomycetidae</taxon>
        <taxon>Sordariales</taxon>
        <taxon>Lasiosphaeriaceae</taxon>
        <taxon>Lasiosphaeria</taxon>
    </lineage>
</organism>
<comment type="caution">
    <text evidence="3">The sequence shown here is derived from an EMBL/GenBank/DDBJ whole genome shotgun (WGS) entry which is preliminary data.</text>
</comment>
<feature type="region of interest" description="Disordered" evidence="1">
    <location>
        <begin position="64"/>
        <end position="84"/>
    </location>
</feature>
<evidence type="ECO:0000256" key="1">
    <source>
        <dbReference type="SAM" id="MobiDB-lite"/>
    </source>
</evidence>
<evidence type="ECO:0000256" key="2">
    <source>
        <dbReference type="SAM" id="SignalP"/>
    </source>
</evidence>
<protein>
    <submittedName>
        <fullName evidence="3">Uncharacterized protein</fullName>
    </submittedName>
</protein>
<dbReference type="Proteomes" id="UP001287356">
    <property type="component" value="Unassembled WGS sequence"/>
</dbReference>
<keyword evidence="4" id="KW-1185">Reference proteome</keyword>
<gene>
    <name evidence="3" type="ORF">B0T24DRAFT_97861</name>
</gene>
<dbReference type="AlphaFoldDB" id="A0AAE0MZC1"/>
<reference evidence="3" key="1">
    <citation type="journal article" date="2023" name="Mol. Phylogenet. Evol.">
        <title>Genome-scale phylogeny and comparative genomics of the fungal order Sordariales.</title>
        <authorList>
            <person name="Hensen N."/>
            <person name="Bonometti L."/>
            <person name="Westerberg I."/>
            <person name="Brannstrom I.O."/>
            <person name="Guillou S."/>
            <person name="Cros-Aarteil S."/>
            <person name="Calhoun S."/>
            <person name="Haridas S."/>
            <person name="Kuo A."/>
            <person name="Mondo S."/>
            <person name="Pangilinan J."/>
            <person name="Riley R."/>
            <person name="LaButti K."/>
            <person name="Andreopoulos B."/>
            <person name="Lipzen A."/>
            <person name="Chen C."/>
            <person name="Yan M."/>
            <person name="Daum C."/>
            <person name="Ng V."/>
            <person name="Clum A."/>
            <person name="Steindorff A."/>
            <person name="Ohm R.A."/>
            <person name="Martin F."/>
            <person name="Silar P."/>
            <person name="Natvig D.O."/>
            <person name="Lalanne C."/>
            <person name="Gautier V."/>
            <person name="Ament-Velasquez S.L."/>
            <person name="Kruys A."/>
            <person name="Hutchinson M.I."/>
            <person name="Powell A.J."/>
            <person name="Barry K."/>
            <person name="Miller A.N."/>
            <person name="Grigoriev I.V."/>
            <person name="Debuchy R."/>
            <person name="Gladieux P."/>
            <person name="Hiltunen Thoren M."/>
            <person name="Johannesson H."/>
        </authorList>
    </citation>
    <scope>NUCLEOTIDE SEQUENCE</scope>
    <source>
        <strain evidence="3">CBS 958.72</strain>
    </source>
</reference>
<name>A0AAE0MZC1_9PEZI</name>
<feature type="chain" id="PRO_5042239801" evidence="2">
    <location>
        <begin position="20"/>
        <end position="231"/>
    </location>
</feature>
<reference evidence="3" key="2">
    <citation type="submission" date="2023-06" db="EMBL/GenBank/DDBJ databases">
        <authorList>
            <consortium name="Lawrence Berkeley National Laboratory"/>
            <person name="Haridas S."/>
            <person name="Hensen N."/>
            <person name="Bonometti L."/>
            <person name="Westerberg I."/>
            <person name="Brannstrom I.O."/>
            <person name="Guillou S."/>
            <person name="Cros-Aarteil S."/>
            <person name="Calhoun S."/>
            <person name="Kuo A."/>
            <person name="Mondo S."/>
            <person name="Pangilinan J."/>
            <person name="Riley R."/>
            <person name="Labutti K."/>
            <person name="Andreopoulos B."/>
            <person name="Lipzen A."/>
            <person name="Chen C."/>
            <person name="Yanf M."/>
            <person name="Daum C."/>
            <person name="Ng V."/>
            <person name="Clum A."/>
            <person name="Steindorff A."/>
            <person name="Ohm R."/>
            <person name="Martin F."/>
            <person name="Silar P."/>
            <person name="Natvig D."/>
            <person name="Lalanne C."/>
            <person name="Gautier V."/>
            <person name="Ament-Velasquez S.L."/>
            <person name="Kruys A."/>
            <person name="Hutchinson M.I."/>
            <person name="Powell A.J."/>
            <person name="Barry K."/>
            <person name="Miller A.N."/>
            <person name="Grigoriev I.V."/>
            <person name="Debuchy R."/>
            <person name="Gladieux P."/>
            <person name="Thoren M.H."/>
            <person name="Johannesson H."/>
        </authorList>
    </citation>
    <scope>NUCLEOTIDE SEQUENCE</scope>
    <source>
        <strain evidence="3">CBS 958.72</strain>
    </source>
</reference>
<accession>A0AAE0MZC1</accession>
<sequence length="231" mass="25381">MIWVALASKFLDVLLQSMAYWTHNNPRCAGYLDARVGDARNPLPTPTLCILLCSMQIAQGEEAAWPHTGKPSRSASPFGPSRPHRRFADDRRGWELLFFSFSLPPICPSLPLSSTPSGGDPPAHSQSWNNRSNDEYYTNYVQLDSMLVVLFTACSKYTLLIPSTRVPSPPFPPQSEHLFTASSDTRQHKSLCCAYLSAGCSCSCRCSLLAAGCCVAHGARTRPSMEPLLRA</sequence>
<keyword evidence="2" id="KW-0732">Signal</keyword>
<evidence type="ECO:0000313" key="4">
    <source>
        <dbReference type="Proteomes" id="UP001287356"/>
    </source>
</evidence>
<proteinExistence type="predicted"/>
<dbReference type="EMBL" id="JAULSN010000010">
    <property type="protein sequence ID" value="KAK3361928.1"/>
    <property type="molecule type" value="Genomic_DNA"/>
</dbReference>
<evidence type="ECO:0000313" key="3">
    <source>
        <dbReference type="EMBL" id="KAK3361928.1"/>
    </source>
</evidence>